<dbReference type="RefSeq" id="XP_028485127.1">
    <property type="nucleotide sequence ID" value="XM_028630538.1"/>
</dbReference>
<dbReference type="AlphaFoldDB" id="A0A443HUI3"/>
<keyword evidence="2" id="KW-1133">Transmembrane helix</keyword>
<dbReference type="EMBL" id="RCNU01000005">
    <property type="protein sequence ID" value="RWQ95482.1"/>
    <property type="molecule type" value="Genomic_DNA"/>
</dbReference>
<evidence type="ECO:0000256" key="1">
    <source>
        <dbReference type="SAM" id="MobiDB-lite"/>
    </source>
</evidence>
<gene>
    <name evidence="3" type="ORF">C8Q69DRAFT_466134</name>
</gene>
<protein>
    <submittedName>
        <fullName evidence="3">Uncharacterized protein</fullName>
    </submittedName>
</protein>
<dbReference type="Proteomes" id="UP000283841">
    <property type="component" value="Unassembled WGS sequence"/>
</dbReference>
<comment type="caution">
    <text evidence="3">The sequence shown here is derived from an EMBL/GenBank/DDBJ whole genome shotgun (WGS) entry which is preliminary data.</text>
</comment>
<evidence type="ECO:0000313" key="4">
    <source>
        <dbReference type="Proteomes" id="UP000283841"/>
    </source>
</evidence>
<feature type="transmembrane region" description="Helical" evidence="2">
    <location>
        <begin position="128"/>
        <end position="151"/>
    </location>
</feature>
<accession>A0A443HUI3</accession>
<feature type="region of interest" description="Disordered" evidence="1">
    <location>
        <begin position="24"/>
        <end position="103"/>
    </location>
</feature>
<dbReference type="GeneID" id="39599815"/>
<keyword evidence="2" id="KW-0472">Membrane</keyword>
<proteinExistence type="predicted"/>
<keyword evidence="2" id="KW-0812">Transmembrane</keyword>
<sequence length="156" mass="17677">MDTSPSPRRRRSLPWSLFASFRESLSQSRNDTRSGNELPIQTQANTQTPSEPSQTLALARAQLPTPPRTPPERAIPRPPFPRNTAPNGRRIRPTRLDPIPEETAPDELEDARFLLMQFLMLHALERDLIMIFEGTLSTVLLLPLLIEIVSISPVFF</sequence>
<organism evidence="3 4">
    <name type="scientific">Byssochlamys spectabilis</name>
    <name type="common">Paecilomyces variotii</name>
    <dbReference type="NCBI Taxonomy" id="264951"/>
    <lineage>
        <taxon>Eukaryota</taxon>
        <taxon>Fungi</taxon>
        <taxon>Dikarya</taxon>
        <taxon>Ascomycota</taxon>
        <taxon>Pezizomycotina</taxon>
        <taxon>Eurotiomycetes</taxon>
        <taxon>Eurotiomycetidae</taxon>
        <taxon>Eurotiales</taxon>
        <taxon>Thermoascaceae</taxon>
        <taxon>Paecilomyces</taxon>
    </lineage>
</organism>
<evidence type="ECO:0000256" key="2">
    <source>
        <dbReference type="SAM" id="Phobius"/>
    </source>
</evidence>
<reference evidence="3 4" key="1">
    <citation type="journal article" date="2018" name="Front. Microbiol.">
        <title>Genomic and genetic insights into a cosmopolitan fungus, Paecilomyces variotii (Eurotiales).</title>
        <authorList>
            <person name="Urquhart A.S."/>
            <person name="Mondo S.J."/>
            <person name="Makela M.R."/>
            <person name="Hane J.K."/>
            <person name="Wiebenga A."/>
            <person name="He G."/>
            <person name="Mihaltcheva S."/>
            <person name="Pangilinan J."/>
            <person name="Lipzen A."/>
            <person name="Barry K."/>
            <person name="de Vries R.P."/>
            <person name="Grigoriev I.V."/>
            <person name="Idnurm A."/>
        </authorList>
    </citation>
    <scope>NUCLEOTIDE SEQUENCE [LARGE SCALE GENOMIC DNA]</scope>
    <source>
        <strain evidence="3 4">CBS 101075</strain>
    </source>
</reference>
<evidence type="ECO:0000313" key="3">
    <source>
        <dbReference type="EMBL" id="RWQ95482.1"/>
    </source>
</evidence>
<feature type="compositionally biased region" description="Polar residues" evidence="1">
    <location>
        <begin position="24"/>
        <end position="56"/>
    </location>
</feature>
<name>A0A443HUI3_BYSSP</name>
<dbReference type="VEuPathDB" id="FungiDB:C8Q69DRAFT_466134"/>
<keyword evidence="4" id="KW-1185">Reference proteome</keyword>